<comment type="domain">
    <text evidence="15">The C-terminal domain has nuclease activity and interacts with RecD. It interacts with RecA, facilitating its loading onto ssDNA.</text>
</comment>
<comment type="domain">
    <text evidence="15">The N-terminal DNA-binding domain is a ssDNA-dependent ATPase and has ATP-dependent 3'-5' helicase function. This domain interacts with RecC.</text>
</comment>
<dbReference type="InterPro" id="IPR000212">
    <property type="entry name" value="DNA_helicase_UvrD/REP"/>
</dbReference>
<keyword evidence="4 15" id="KW-0227">DNA damage</keyword>
<evidence type="ECO:0000256" key="17">
    <source>
        <dbReference type="SAM" id="MobiDB-lite"/>
    </source>
</evidence>
<dbReference type="InterPro" id="IPR014017">
    <property type="entry name" value="DNA_helicase_UvrD-like_C"/>
</dbReference>
<evidence type="ECO:0000256" key="2">
    <source>
        <dbReference type="ARBA" id="ARBA00022723"/>
    </source>
</evidence>
<dbReference type="NCBIfam" id="TIGR00609">
    <property type="entry name" value="recB"/>
    <property type="match status" value="1"/>
</dbReference>
<dbReference type="GO" id="GO:0016887">
    <property type="term" value="F:ATP hydrolysis activity"/>
    <property type="evidence" value="ECO:0007669"/>
    <property type="project" value="RHEA"/>
</dbReference>
<dbReference type="Gene3D" id="3.90.320.10">
    <property type="match status" value="1"/>
</dbReference>
<dbReference type="PROSITE" id="PS51217">
    <property type="entry name" value="UVRD_HELICASE_CTER"/>
    <property type="match status" value="1"/>
</dbReference>
<comment type="subunit">
    <text evidence="15">Heterotrimer of RecB, RecC and RecD. All subunits contribute to DNA-binding. Interacts with RecA.</text>
</comment>
<keyword evidence="8 15" id="KW-0067">ATP-binding</keyword>
<dbReference type="Proteomes" id="UP000295717">
    <property type="component" value="Unassembled WGS sequence"/>
</dbReference>
<dbReference type="GO" id="GO:0008854">
    <property type="term" value="F:exodeoxyribonuclease V activity"/>
    <property type="evidence" value="ECO:0007669"/>
    <property type="project" value="UniProtKB-EC"/>
</dbReference>
<evidence type="ECO:0000256" key="14">
    <source>
        <dbReference type="ARBA" id="ARBA00048988"/>
    </source>
</evidence>
<comment type="catalytic activity">
    <reaction evidence="13 15">
        <text>Couples ATP hydrolysis with the unwinding of duplex DNA by translocating in the 3'-5' direction.</text>
        <dbReference type="EC" id="5.6.2.4"/>
    </reaction>
</comment>
<dbReference type="EC" id="5.6.2.4" evidence="15"/>
<dbReference type="RefSeq" id="WP_132978259.1">
    <property type="nucleotide sequence ID" value="NZ_SMAO01000009.1"/>
</dbReference>
<comment type="similarity">
    <text evidence="15">Belongs to the helicase family. UvrD subfamily.</text>
</comment>
<feature type="domain" description="UvrD-like helicase ATP-binding" evidence="18">
    <location>
        <begin position="1"/>
        <end position="500"/>
    </location>
</feature>
<reference evidence="20 21" key="1">
    <citation type="submission" date="2019-03" db="EMBL/GenBank/DDBJ databases">
        <title>Genomic Encyclopedia of Type Strains, Phase IV (KMG-IV): sequencing the most valuable type-strain genomes for metagenomic binning, comparative biology and taxonomic classification.</title>
        <authorList>
            <person name="Goeker M."/>
        </authorList>
    </citation>
    <scope>NUCLEOTIDE SEQUENCE [LARGE SCALE GENOMIC DNA]</scope>
    <source>
        <strain evidence="20 21">DSM 13587</strain>
    </source>
</reference>
<dbReference type="Pfam" id="PF00580">
    <property type="entry name" value="UvrD-helicase"/>
    <property type="match status" value="1"/>
</dbReference>
<evidence type="ECO:0000256" key="3">
    <source>
        <dbReference type="ARBA" id="ARBA00022741"/>
    </source>
</evidence>
<keyword evidence="7 15" id="KW-0269">Exonuclease</keyword>
<dbReference type="GO" id="GO:0003677">
    <property type="term" value="F:DNA binding"/>
    <property type="evidence" value="ECO:0007669"/>
    <property type="project" value="UniProtKB-UniRule"/>
</dbReference>
<comment type="catalytic activity">
    <reaction evidence="15">
        <text>Exonucleolytic cleavage (in the presence of ATP) in either 5'- to 3'- or 3'- to 5'-direction to yield 5'-phosphooligonucleotides.</text>
        <dbReference type="EC" id="3.1.11.5"/>
    </reaction>
</comment>
<comment type="function">
    <text evidence="15">A helicase/nuclease that prepares dsDNA breaks (DSB) for recombinational DNA repair. Binds to DSBs and unwinds DNA via a highly rapid and processive ATP-dependent bidirectional helicase activity. Unwinds dsDNA until it encounters a Chi (crossover hotspot instigator) sequence from the 3' direction. Cuts ssDNA a few nucleotides 3' to the Chi site. The properties and activities of the enzyme are changed at Chi. The Chi-altered holoenzyme produces a long 3'-ssDNA overhang and facilitates RecA-binding to the ssDNA for homologous DNA recombination and repair. Holoenzyme degrades any linearized DNA that is unable to undergo homologous recombination. In the holoenzyme this subunit contributes ATPase, 3'-5' helicase, exonuclease activity and loads RecA onto ssDNA.</text>
</comment>
<organism evidence="20 21">
    <name type="scientific">Thiobaca trueperi</name>
    <dbReference type="NCBI Taxonomy" id="127458"/>
    <lineage>
        <taxon>Bacteria</taxon>
        <taxon>Pseudomonadati</taxon>
        <taxon>Pseudomonadota</taxon>
        <taxon>Gammaproteobacteria</taxon>
        <taxon>Chromatiales</taxon>
        <taxon>Chromatiaceae</taxon>
        <taxon>Thiobaca</taxon>
    </lineage>
</organism>
<dbReference type="GO" id="GO:0009338">
    <property type="term" value="C:exodeoxyribonuclease V complex"/>
    <property type="evidence" value="ECO:0007669"/>
    <property type="project" value="TreeGrafter"/>
</dbReference>
<comment type="cofactor">
    <cofactor evidence="15">
        <name>Mg(2+)</name>
        <dbReference type="ChEBI" id="CHEBI:18420"/>
    </cofactor>
    <text evidence="15">Binds 1 Mg(2+) ion per subunit.</text>
</comment>
<dbReference type="Gene3D" id="1.10.486.10">
    <property type="entry name" value="PCRA, domain 4"/>
    <property type="match status" value="1"/>
</dbReference>
<feature type="binding site" evidence="15">
    <location>
        <position position="1191"/>
    </location>
    <ligand>
        <name>Mg(2+)</name>
        <dbReference type="ChEBI" id="CHEBI:18420"/>
    </ligand>
</feature>
<feature type="region of interest" description="Nuclease activity, interacts with RecD and RecA" evidence="15">
    <location>
        <begin position="960"/>
        <end position="1288"/>
    </location>
</feature>
<feature type="region of interest" description="Disordered" evidence="17">
    <location>
        <begin position="973"/>
        <end position="1020"/>
    </location>
</feature>
<keyword evidence="21" id="KW-1185">Reference proteome</keyword>
<evidence type="ECO:0000256" key="9">
    <source>
        <dbReference type="ARBA" id="ARBA00022842"/>
    </source>
</evidence>
<dbReference type="InterPro" id="IPR004586">
    <property type="entry name" value="RecB"/>
</dbReference>
<comment type="catalytic activity">
    <reaction evidence="14 15">
        <text>ATP + H2O = ADP + phosphate + H(+)</text>
        <dbReference type="Rhea" id="RHEA:13065"/>
        <dbReference type="ChEBI" id="CHEBI:15377"/>
        <dbReference type="ChEBI" id="CHEBI:15378"/>
        <dbReference type="ChEBI" id="CHEBI:30616"/>
        <dbReference type="ChEBI" id="CHEBI:43474"/>
        <dbReference type="ChEBI" id="CHEBI:456216"/>
        <dbReference type="EC" id="5.6.2.4"/>
    </reaction>
</comment>
<evidence type="ECO:0000256" key="7">
    <source>
        <dbReference type="ARBA" id="ARBA00022839"/>
    </source>
</evidence>
<dbReference type="GO" id="GO:0000287">
    <property type="term" value="F:magnesium ion binding"/>
    <property type="evidence" value="ECO:0007669"/>
    <property type="project" value="UniProtKB-UniRule"/>
</dbReference>
<dbReference type="EC" id="3.1.11.5" evidence="15"/>
<keyword evidence="6 15" id="KW-0347">Helicase</keyword>
<name>A0A4R3MUV9_9GAMM</name>
<dbReference type="OrthoDB" id="9810135at2"/>
<evidence type="ECO:0000256" key="1">
    <source>
        <dbReference type="ARBA" id="ARBA00022722"/>
    </source>
</evidence>
<evidence type="ECO:0000256" key="10">
    <source>
        <dbReference type="ARBA" id="ARBA00023125"/>
    </source>
</evidence>
<feature type="binding site" evidence="15">
    <location>
        <position position="1178"/>
    </location>
    <ligand>
        <name>Mg(2+)</name>
        <dbReference type="ChEBI" id="CHEBI:18420"/>
    </ligand>
</feature>
<evidence type="ECO:0000256" key="11">
    <source>
        <dbReference type="ARBA" id="ARBA00023204"/>
    </source>
</evidence>
<dbReference type="InterPro" id="IPR011604">
    <property type="entry name" value="PDDEXK-like_dom_sf"/>
</dbReference>
<dbReference type="PROSITE" id="PS51198">
    <property type="entry name" value="UVRD_HELICASE_ATP_BIND"/>
    <property type="match status" value="1"/>
</dbReference>
<feature type="binding site" evidence="15">
    <location>
        <position position="1040"/>
    </location>
    <ligand>
        <name>Mg(2+)</name>
        <dbReference type="ChEBI" id="CHEBI:18420"/>
    </ligand>
</feature>
<dbReference type="CDD" id="cd22352">
    <property type="entry name" value="RecB_C-like"/>
    <property type="match status" value="1"/>
</dbReference>
<keyword evidence="11 15" id="KW-0234">DNA repair</keyword>
<dbReference type="InterPro" id="IPR011335">
    <property type="entry name" value="Restrct_endonuc-II-like"/>
</dbReference>
<keyword evidence="12 15" id="KW-0413">Isomerase</keyword>
<keyword evidence="5 15" id="KW-0378">Hydrolase</keyword>
<dbReference type="PANTHER" id="PTHR11070">
    <property type="entry name" value="UVRD / RECB / PCRA DNA HELICASE FAMILY MEMBER"/>
    <property type="match status" value="1"/>
</dbReference>
<dbReference type="Gene3D" id="1.10.3170.10">
    <property type="entry name" value="Recbcd, chain B, domain 2"/>
    <property type="match status" value="1"/>
</dbReference>
<keyword evidence="3 15" id="KW-0547">Nucleotide-binding</keyword>
<keyword evidence="2 15" id="KW-0479">Metal-binding</keyword>
<feature type="region of interest" description="Disordered" evidence="17">
    <location>
        <begin position="925"/>
        <end position="952"/>
    </location>
</feature>
<proteinExistence type="inferred from homology"/>
<dbReference type="GO" id="GO:0043138">
    <property type="term" value="F:3'-5' DNA helicase activity"/>
    <property type="evidence" value="ECO:0007669"/>
    <property type="project" value="UniProtKB-UniRule"/>
</dbReference>
<accession>A0A4R3MUV9</accession>
<evidence type="ECO:0000256" key="16">
    <source>
        <dbReference type="PROSITE-ProRule" id="PRU00560"/>
    </source>
</evidence>
<dbReference type="GO" id="GO:0005829">
    <property type="term" value="C:cytosol"/>
    <property type="evidence" value="ECO:0007669"/>
    <property type="project" value="TreeGrafter"/>
</dbReference>
<dbReference type="Gene3D" id="3.40.50.300">
    <property type="entry name" value="P-loop containing nucleotide triphosphate hydrolases"/>
    <property type="match status" value="2"/>
</dbReference>
<evidence type="ECO:0000256" key="4">
    <source>
        <dbReference type="ARBA" id="ARBA00022763"/>
    </source>
</evidence>
<evidence type="ECO:0000313" key="21">
    <source>
        <dbReference type="Proteomes" id="UP000295717"/>
    </source>
</evidence>
<dbReference type="Pfam" id="PF12705">
    <property type="entry name" value="PDDEXK_1"/>
    <property type="match status" value="1"/>
</dbReference>
<dbReference type="InterPro" id="IPR038726">
    <property type="entry name" value="PDDEXK_AddAB-type"/>
</dbReference>
<evidence type="ECO:0000256" key="6">
    <source>
        <dbReference type="ARBA" id="ARBA00022806"/>
    </source>
</evidence>
<evidence type="ECO:0000259" key="18">
    <source>
        <dbReference type="PROSITE" id="PS51198"/>
    </source>
</evidence>
<dbReference type="Pfam" id="PF13361">
    <property type="entry name" value="UvrD_C"/>
    <property type="match status" value="1"/>
</dbReference>
<sequence>MSQTLDPLAFPLRGSRLIEASAGTGKTFTLALLYVRLVLGHGDQESAFDRPLTPPEILVVTFTDAATKELRDRIRRRLVEAAVCFESAPGALTASDRLLDDLRDTYPPDAWPGCARRLRLAAEWMDEAVISTIHSWCYRMLQEHAFDTRGLFDRELVTDQADLIAETVQDYWRVHFYPLSPLEARCVREVVQSPDALRRKLADWLKRRETRFSYKGEPLDGETLDAALARQCQWRTAQDQADLEGERLSAQAAELEQVARNLWQADRATLEQHLRTLRPHLNGTVHGSTHADKFEDLLAEVARWSGGEEAPGKLKSFAQGAFQFKKTAKVQSEIKHAAFEAIADWQSVNPAAWPQPAEPEPAFEACLLAHAARWVGHELNRRLLARAEMGFDDLLRQLDLALTPEPSAQPGQAARLAETIRRQFPVALIDEFQDTDPVQYRIFDRVYRTAHNDPQTALILIGDPKQAIYGFRGADIHAYLDARRATDGRHHTLGVNYRSTRPLVDACNRLFEHAEGHARGAFRFRLGADNPIPFQPVAAQGRAERLILDDREAPALTLWTLDQGEDPVSMDDYLRQMADVAATRIADWLRQARAGRAGFARDDMRRPLRPQDIAILVRTGKEAGMMRRALAARRIHSVYLSDRGSVFQTEEAPDLLHWLRACATPTDETLVRAALGTNTLAMPMDELERLQHDELAWEEQIERFRGYRQVWQQQGVLAMLRRLMQDAELPARLVGRDDGERILTNLLHLAEWLQASASAIDGEQALIRHLSEHLGQAEEEFILRLESDAELVQIVTIHKSKGLEYPLVLLPFICSWRAVDGHTRQVVYRAEQGVSLELAGKKGFETAWARADDERLSENMRLLYVAVTRAEQALWLGIAPLKSGNAKTPQLHQSAIGHLLNGGERFAAPAQVWESLERLRGDCPHIRIEPAPSPSSKRLAPEPGAQLDDARTVRSRHQRGWWIASYSSLRLAAPPSTGPDDSAPMQLPPSSAETARQETALEEEAAAADAQSESRRLRRMPKDSHLHALPRGGQYGTFLHEILEWASAQRARDDQGNLLRGYAAAAESPTLRLEMLQQRCTLHGLADWIDPLDVWLKDFLDRRWILSGLPDTNGQIPTLSLSELEPHRMQVELEFWLESGDVATPRLDQLVQSHTLDGESRPAIGFNRLNGMLKGFIDLVFEHEGRYYIMDWKSNRLGLDDAAYTPEAVRAEILRKRYDLQYVLYLLALHRQLQARLPGYDYDRHLGGAIYVFLRGGYSAGQGLFMDKPPRILIEKLDRLFAGAEEAA</sequence>
<feature type="binding site" evidence="16">
    <location>
        <begin position="20"/>
        <end position="27"/>
    </location>
    <ligand>
        <name>ATP</name>
        <dbReference type="ChEBI" id="CHEBI:30616"/>
    </ligand>
</feature>
<dbReference type="SUPFAM" id="SSF52980">
    <property type="entry name" value="Restriction endonuclease-like"/>
    <property type="match status" value="1"/>
</dbReference>
<dbReference type="InterPro" id="IPR027417">
    <property type="entry name" value="P-loop_NTPase"/>
</dbReference>
<keyword evidence="10 15" id="KW-0238">DNA-binding</keyword>
<evidence type="ECO:0000256" key="8">
    <source>
        <dbReference type="ARBA" id="ARBA00022840"/>
    </source>
</evidence>
<feature type="region of interest" description="DNA-binding and helicase activity, interacts with RecC" evidence="15">
    <location>
        <begin position="1"/>
        <end position="933"/>
    </location>
</feature>
<comment type="caution">
    <text evidence="20">The sequence shown here is derived from an EMBL/GenBank/DDBJ whole genome shotgun (WGS) entry which is preliminary data.</text>
</comment>
<keyword evidence="9 15" id="KW-0460">Magnesium</keyword>
<dbReference type="GO" id="GO:0005524">
    <property type="term" value="F:ATP binding"/>
    <property type="evidence" value="ECO:0007669"/>
    <property type="project" value="UniProtKB-UniRule"/>
</dbReference>
<evidence type="ECO:0000256" key="13">
    <source>
        <dbReference type="ARBA" id="ARBA00034617"/>
    </source>
</evidence>
<evidence type="ECO:0000256" key="15">
    <source>
        <dbReference type="HAMAP-Rule" id="MF_01485"/>
    </source>
</evidence>
<dbReference type="PANTHER" id="PTHR11070:SF23">
    <property type="entry name" value="RECBCD ENZYME SUBUNIT RECB"/>
    <property type="match status" value="1"/>
</dbReference>
<dbReference type="GO" id="GO:0000724">
    <property type="term" value="P:double-strand break repair via homologous recombination"/>
    <property type="evidence" value="ECO:0007669"/>
    <property type="project" value="UniProtKB-UniRule"/>
</dbReference>
<evidence type="ECO:0000313" key="20">
    <source>
        <dbReference type="EMBL" id="TCT19276.1"/>
    </source>
</evidence>
<evidence type="ECO:0000256" key="12">
    <source>
        <dbReference type="ARBA" id="ARBA00023235"/>
    </source>
</evidence>
<protein>
    <recommendedName>
        <fullName evidence="15">RecBCD enzyme subunit RecB</fullName>
        <ecNumber evidence="15">3.1.11.5</ecNumber>
        <ecNumber evidence="15">5.6.2.4</ecNumber>
    </recommendedName>
    <alternativeName>
        <fullName evidence="15">DNA 3'-5' helicase subunit RecB</fullName>
    </alternativeName>
    <alternativeName>
        <fullName evidence="15">Exonuclease V subunit RecB</fullName>
        <shortName evidence="15">ExoV subunit RecB</shortName>
    </alternativeName>
    <alternativeName>
        <fullName evidence="15">Helicase/nuclease RecBCD subunit RecB</fullName>
    </alternativeName>
</protein>
<dbReference type="InterPro" id="IPR014016">
    <property type="entry name" value="UvrD-like_ATP-bd"/>
</dbReference>
<comment type="miscellaneous">
    <text evidence="15">In the RecBCD complex, RecB has a slow 3'-5' helicase, an exonuclease activity and loads RecA onto ssDNA, RecD has a fast 5'-3' helicase activity, while RecC stimulates the ATPase and processivity of the RecB helicase and contributes to recognition of the Chi site.</text>
</comment>
<dbReference type="SUPFAM" id="SSF52540">
    <property type="entry name" value="P-loop containing nucleoside triphosphate hydrolases"/>
    <property type="match status" value="1"/>
</dbReference>
<dbReference type="EMBL" id="SMAO01000009">
    <property type="protein sequence ID" value="TCT19276.1"/>
    <property type="molecule type" value="Genomic_DNA"/>
</dbReference>
<dbReference type="HAMAP" id="MF_01485">
    <property type="entry name" value="RecB"/>
    <property type="match status" value="1"/>
</dbReference>
<keyword evidence="1 15" id="KW-0540">Nuclease</keyword>
<evidence type="ECO:0000256" key="5">
    <source>
        <dbReference type="ARBA" id="ARBA00022801"/>
    </source>
</evidence>
<evidence type="ECO:0000259" key="19">
    <source>
        <dbReference type="PROSITE" id="PS51217"/>
    </source>
</evidence>
<feature type="domain" description="UvrD-like helicase C-terminal" evidence="19">
    <location>
        <begin position="537"/>
        <end position="802"/>
    </location>
</feature>
<feature type="active site" description="For nuclease activity" evidence="15">
    <location>
        <position position="1191"/>
    </location>
</feature>
<gene>
    <name evidence="15" type="primary">recB</name>
    <name evidence="20" type="ORF">EDC35_109156</name>
</gene>